<dbReference type="Gene3D" id="1.10.287.950">
    <property type="entry name" value="Methyl-accepting chemotaxis protein"/>
    <property type="match status" value="1"/>
</dbReference>
<dbReference type="PANTHER" id="PTHR32089">
    <property type="entry name" value="METHYL-ACCEPTING CHEMOTAXIS PROTEIN MCPB"/>
    <property type="match status" value="1"/>
</dbReference>
<keyword evidence="4" id="KW-0472">Membrane</keyword>
<feature type="region of interest" description="Disordered" evidence="3">
    <location>
        <begin position="872"/>
        <end position="892"/>
    </location>
</feature>
<keyword evidence="7" id="KW-1185">Reference proteome</keyword>
<dbReference type="EMBL" id="LVJN01000021">
    <property type="protein sequence ID" value="OSM00221.1"/>
    <property type="molecule type" value="Genomic_DNA"/>
</dbReference>
<accession>A0A1Y2K1N1</accession>
<evidence type="ECO:0000256" key="4">
    <source>
        <dbReference type="SAM" id="Phobius"/>
    </source>
</evidence>
<dbReference type="PANTHER" id="PTHR32089:SF112">
    <property type="entry name" value="LYSOZYME-LIKE PROTEIN-RELATED"/>
    <property type="match status" value="1"/>
</dbReference>
<dbReference type="InterPro" id="IPR004089">
    <property type="entry name" value="MCPsignal_dom"/>
</dbReference>
<organism evidence="6 7">
    <name type="scientific">Magnetofaba australis IT-1</name>
    <dbReference type="NCBI Taxonomy" id="1434232"/>
    <lineage>
        <taxon>Bacteria</taxon>
        <taxon>Pseudomonadati</taxon>
        <taxon>Pseudomonadota</taxon>
        <taxon>Magnetococcia</taxon>
        <taxon>Magnetococcales</taxon>
        <taxon>Magnetococcaceae</taxon>
        <taxon>Magnetofaba</taxon>
    </lineage>
</organism>
<gene>
    <name evidence="6" type="ORF">MAIT1_00685</name>
</gene>
<dbReference type="Gene3D" id="6.10.340.10">
    <property type="match status" value="1"/>
</dbReference>
<evidence type="ECO:0000256" key="1">
    <source>
        <dbReference type="ARBA" id="ARBA00023224"/>
    </source>
</evidence>
<keyword evidence="1 2" id="KW-0807">Transducer</keyword>
<feature type="transmembrane region" description="Helical" evidence="4">
    <location>
        <begin position="657"/>
        <end position="676"/>
    </location>
</feature>
<sequence>MFNRLSNLKLQTQLLILFLSVGLIPLLASEFLATHKASSALMEAAYNQLEAARQIKKGQVDRFFQARAGDMQVLVETVDTFQQEALKKLTAVRETKRAAVTRYLQGVEHVAALFAQNPSTVANMLEFQYAIAQLGQGAAEKHPDAATMRAALKAYYDDQFGKTYAEKNSGKQAPTAEYLSRLDDTALTMQYHYIAANANPLGEKHKLDAADDGSLYSHKHATAHPYIRDLLERFGFYDIFLADIDSGRIVYSVFKELDYGLSLKDSAIANTNFAEVFKAAAASDTPGSVFFTDFKQYWPSYEAPAGFVAAPIFDGERKIGVALFQFPIDRLNAIMSERAGMGESGETYLVGPDKLMRSDSFLDPTNHTVEASFRNPEKGAVDTAAARAALAGKSETRVIRDYNNNPVLSSYAPISVGGLNWGLLAEIDVDEAFSPKDSHGKEFFAQYVKQNGYFDLFLINPDGYVYYSAGKEPDYRTNMVNGKFKNSNLGVLVRETLNTKKMGFADFAPYEPSKNEPAAFLAQPVLGEDGEVVTIIAVQLALDGLNSIMQERTGMGETGETYLVGPDKRMRSDSFLDKQGHSVVASFAGDVARNGVDTEASRAALAGNVEQRVVIDYNGNPVLSAFTPVTVFGAKWALLAEKDEAEVLIPVKSLTTFMYIMMAVAVVVVALVALMVSRSIASRLGIELNDLIGVFKKISVGDLTMQLNKNAPRNSVAAHLAVMRECLLGSVHTLALQSKSLAAVVAEQTRTNQHLLESSRESYQMAQGVVKENDAIDREISQLGVTLKTSDESLKGLIDISAHLSSNVNTIAAASEQASQNVNTMASAAEEMSANIEQVNHSLGSVNNSIQTVMDAVGQMSSLTDHVREGVERAESTSQQATRNAEGAQRTMGELSHATNEIVKVVGLIKTIADQTNMLALNASIEAAGAGEAGKGFAVVANEVKELAQQTGDATAQIDKSTSEIRAKSTEARNATQDIVDMITQLNTINDDISTAMGNQNDAVSQIVDSMEQVKQANGEVTRNAAELNSASEEVARAAMEAATGAQEIAHSTSGIAEGAREVESSAKSVRQNLEETKQFANQVFESSANVQKVMLRNMDLADLLDGLVTSSNVMVSVAKESSEALDEAQSRFEVGAPVFDIRMAKQSHLAWVEVLIMALRGHKKMKPEDLKDANSCDFGLWYAQSATQQAFGEDGTYRAVGEQHQKIHAMAKEIITLVNAGQKQQAETLFQQMLEARSVLFELFDKLYVGVDACETIRGV</sequence>
<proteinExistence type="predicted"/>
<evidence type="ECO:0000259" key="5">
    <source>
        <dbReference type="PROSITE" id="PS50111"/>
    </source>
</evidence>
<reference evidence="6 7" key="1">
    <citation type="journal article" date="2016" name="BMC Genomics">
        <title>Combined genomic and structural analyses of a cultured magnetotactic bacterium reveals its niche adaptation to a dynamic environment.</title>
        <authorList>
            <person name="Araujo A.C."/>
            <person name="Morillo V."/>
            <person name="Cypriano J."/>
            <person name="Teixeira L.C."/>
            <person name="Leao P."/>
            <person name="Lyra S."/>
            <person name="Almeida L.G."/>
            <person name="Bazylinski D.A."/>
            <person name="Vasconcellos A.T."/>
            <person name="Abreu F."/>
            <person name="Lins U."/>
        </authorList>
    </citation>
    <scope>NUCLEOTIDE SEQUENCE [LARGE SCALE GENOMIC DNA]</scope>
    <source>
        <strain evidence="6 7">IT-1</strain>
    </source>
</reference>
<dbReference type="STRING" id="1434232.MAIT1_00685"/>
<dbReference type="Pfam" id="PF00015">
    <property type="entry name" value="MCPsignal"/>
    <property type="match status" value="1"/>
</dbReference>
<evidence type="ECO:0000313" key="7">
    <source>
        <dbReference type="Proteomes" id="UP000194003"/>
    </source>
</evidence>
<evidence type="ECO:0000256" key="2">
    <source>
        <dbReference type="PROSITE-ProRule" id="PRU00284"/>
    </source>
</evidence>
<keyword evidence="4" id="KW-1133">Transmembrane helix</keyword>
<dbReference type="RefSeq" id="WP_085446749.1">
    <property type="nucleotide sequence ID" value="NZ_LVJN01000021.1"/>
</dbReference>
<evidence type="ECO:0000256" key="3">
    <source>
        <dbReference type="SAM" id="MobiDB-lite"/>
    </source>
</evidence>
<name>A0A1Y2K1N1_9PROT</name>
<dbReference type="InterPro" id="IPR025991">
    <property type="entry name" value="Chemoreceptor_zinc-bind_dom"/>
</dbReference>
<dbReference type="Gene3D" id="1.20.120.30">
    <property type="entry name" value="Aspartate receptor, ligand-binding domain"/>
    <property type="match status" value="1"/>
</dbReference>
<keyword evidence="4" id="KW-0812">Transmembrane</keyword>
<dbReference type="Proteomes" id="UP000194003">
    <property type="component" value="Unassembled WGS sequence"/>
</dbReference>
<dbReference type="GO" id="GO:0016020">
    <property type="term" value="C:membrane"/>
    <property type="evidence" value="ECO:0007669"/>
    <property type="project" value="InterPro"/>
</dbReference>
<comment type="caution">
    <text evidence="6">The sequence shown here is derived from an EMBL/GenBank/DDBJ whole genome shotgun (WGS) entry which is preliminary data.</text>
</comment>
<feature type="domain" description="Methyl-accepting transducer" evidence="5">
    <location>
        <begin position="800"/>
        <end position="1050"/>
    </location>
</feature>
<dbReference type="AlphaFoldDB" id="A0A1Y2K1N1"/>
<dbReference type="PROSITE" id="PS50111">
    <property type="entry name" value="CHEMOTAXIS_TRANSDUC_2"/>
    <property type="match status" value="1"/>
</dbReference>
<dbReference type="OrthoDB" id="354287at2"/>
<dbReference type="Pfam" id="PF13682">
    <property type="entry name" value="CZB"/>
    <property type="match status" value="1"/>
</dbReference>
<evidence type="ECO:0000313" key="6">
    <source>
        <dbReference type="EMBL" id="OSM00221.1"/>
    </source>
</evidence>
<dbReference type="SUPFAM" id="SSF58104">
    <property type="entry name" value="Methyl-accepting chemotaxis protein (MCP) signaling domain"/>
    <property type="match status" value="1"/>
</dbReference>
<dbReference type="GO" id="GO:0007165">
    <property type="term" value="P:signal transduction"/>
    <property type="evidence" value="ECO:0007669"/>
    <property type="project" value="UniProtKB-KW"/>
</dbReference>
<protein>
    <submittedName>
        <fullName evidence="6">Putative methyl-accepting chemotaxis protein</fullName>
    </submittedName>
</protein>
<dbReference type="SMART" id="SM00283">
    <property type="entry name" value="MA"/>
    <property type="match status" value="1"/>
</dbReference>